<proteinExistence type="predicted"/>
<organism evidence="1 2">
    <name type="scientific">Lepraria finkii</name>
    <dbReference type="NCBI Taxonomy" id="1340010"/>
    <lineage>
        <taxon>Eukaryota</taxon>
        <taxon>Fungi</taxon>
        <taxon>Dikarya</taxon>
        <taxon>Ascomycota</taxon>
        <taxon>Pezizomycotina</taxon>
        <taxon>Lecanoromycetes</taxon>
        <taxon>OSLEUM clade</taxon>
        <taxon>Lecanoromycetidae</taxon>
        <taxon>Lecanorales</taxon>
        <taxon>Lecanorineae</taxon>
        <taxon>Stereocaulaceae</taxon>
        <taxon>Lepraria</taxon>
    </lineage>
</organism>
<sequence length="146" mass="16369">MPHRGFFDSLLDLELLNLTRTLFVGSSLDSVVAARSLGFYGLVFTDIHETVERVQAICSDPIPRAQQHLQNNARQMDLEMANGKTIKDTFAQFLILDAIGDESLVEYDDTLPDFARSYGNTPKMFVYPPDIDINAIEMSAIQTIPQ</sequence>
<dbReference type="Proteomes" id="UP001590951">
    <property type="component" value="Unassembled WGS sequence"/>
</dbReference>
<evidence type="ECO:0000313" key="1">
    <source>
        <dbReference type="EMBL" id="KAL2056342.1"/>
    </source>
</evidence>
<protein>
    <submittedName>
        <fullName evidence="1">Uncharacterized protein</fullName>
    </submittedName>
</protein>
<accession>A0ABR4BFY0</accession>
<reference evidence="1 2" key="1">
    <citation type="submission" date="2024-09" db="EMBL/GenBank/DDBJ databases">
        <title>Rethinking Asexuality: The Enigmatic Case of Functional Sexual Genes in Lepraria (Stereocaulaceae).</title>
        <authorList>
            <person name="Doellman M."/>
            <person name="Sun Y."/>
            <person name="Barcenas-Pena A."/>
            <person name="Lumbsch H.T."/>
            <person name="Grewe F."/>
        </authorList>
    </citation>
    <scope>NUCLEOTIDE SEQUENCE [LARGE SCALE GENOMIC DNA]</scope>
    <source>
        <strain evidence="1 2">Grewe 0041</strain>
    </source>
</reference>
<gene>
    <name evidence="1" type="ORF">ABVK25_003365</name>
</gene>
<dbReference type="EMBL" id="JBHFEH010000008">
    <property type="protein sequence ID" value="KAL2056342.1"/>
    <property type="molecule type" value="Genomic_DNA"/>
</dbReference>
<name>A0ABR4BFY0_9LECA</name>
<comment type="caution">
    <text evidence="1">The sequence shown here is derived from an EMBL/GenBank/DDBJ whole genome shotgun (WGS) entry which is preliminary data.</text>
</comment>
<keyword evidence="2" id="KW-1185">Reference proteome</keyword>
<evidence type="ECO:0000313" key="2">
    <source>
        <dbReference type="Proteomes" id="UP001590951"/>
    </source>
</evidence>